<proteinExistence type="predicted"/>
<evidence type="ECO:0008006" key="2">
    <source>
        <dbReference type="Google" id="ProtNLM"/>
    </source>
</evidence>
<organism evidence="1">
    <name type="scientific">marine metagenome</name>
    <dbReference type="NCBI Taxonomy" id="408172"/>
    <lineage>
        <taxon>unclassified sequences</taxon>
        <taxon>metagenomes</taxon>
        <taxon>ecological metagenomes</taxon>
    </lineage>
</organism>
<dbReference type="AlphaFoldDB" id="A0A381RD85"/>
<sequence>MKFIYYVSLTGFLSFLMGNHPVLDSISTRLHSPQGVLMSLEIHQDQYGNEWIETANFEIVNDHQFIFQSPHQVLKIDGQVIYTFNPKSKQVVVDQILPDEFSIIDLLRGDFEEIKVKKIENNSDSILLEFTINEMNISGSIMIQTESFIPEKLVLYYDENNQINVTINSYNKLSANKIYDEFNISEWEVIDLRN</sequence>
<dbReference type="Gene3D" id="2.50.20.10">
    <property type="entry name" value="Lipoprotein localisation LolA/LolB/LppX"/>
    <property type="match status" value="1"/>
</dbReference>
<name>A0A381RD85_9ZZZZ</name>
<gene>
    <name evidence="1" type="ORF">METZ01_LOCUS41723</name>
</gene>
<accession>A0A381RD85</accession>
<reference evidence="1" key="1">
    <citation type="submission" date="2018-05" db="EMBL/GenBank/DDBJ databases">
        <authorList>
            <person name="Lanie J.A."/>
            <person name="Ng W.-L."/>
            <person name="Kazmierczak K.M."/>
            <person name="Andrzejewski T.M."/>
            <person name="Davidsen T.M."/>
            <person name="Wayne K.J."/>
            <person name="Tettelin H."/>
            <person name="Glass J.I."/>
            <person name="Rusch D."/>
            <person name="Podicherti R."/>
            <person name="Tsui H.-C.T."/>
            <person name="Winkler M.E."/>
        </authorList>
    </citation>
    <scope>NUCLEOTIDE SEQUENCE</scope>
</reference>
<evidence type="ECO:0000313" key="1">
    <source>
        <dbReference type="EMBL" id="SUZ88869.1"/>
    </source>
</evidence>
<dbReference type="EMBL" id="UINC01001792">
    <property type="protein sequence ID" value="SUZ88869.1"/>
    <property type="molecule type" value="Genomic_DNA"/>
</dbReference>
<protein>
    <recommendedName>
        <fullName evidence="2">Outer-membrane lipoprotein carrier protein</fullName>
    </recommendedName>
</protein>